<accession>A0A545ASU5</accession>
<dbReference type="AlphaFoldDB" id="A0A545ASU5"/>
<evidence type="ECO:0008006" key="5">
    <source>
        <dbReference type="Google" id="ProtNLM"/>
    </source>
</evidence>
<reference evidence="3 4" key="1">
    <citation type="submission" date="2019-07" db="EMBL/GenBank/DDBJ databases">
        <title>Cryptosporangium phraense sp. nov., isolated from plant litter.</title>
        <authorList>
            <person name="Suriyachadkun C."/>
        </authorList>
    </citation>
    <scope>NUCLEOTIDE SEQUENCE [LARGE SCALE GENOMIC DNA]</scope>
    <source>
        <strain evidence="3 4">A-T 5661</strain>
    </source>
</reference>
<dbReference type="Pfam" id="PF08495">
    <property type="entry name" value="FIST"/>
    <property type="match status" value="1"/>
</dbReference>
<organism evidence="3 4">
    <name type="scientific">Cryptosporangium phraense</name>
    <dbReference type="NCBI Taxonomy" id="2593070"/>
    <lineage>
        <taxon>Bacteria</taxon>
        <taxon>Bacillati</taxon>
        <taxon>Actinomycetota</taxon>
        <taxon>Actinomycetes</taxon>
        <taxon>Cryptosporangiales</taxon>
        <taxon>Cryptosporangiaceae</taxon>
        <taxon>Cryptosporangium</taxon>
    </lineage>
</organism>
<dbReference type="Proteomes" id="UP000317982">
    <property type="component" value="Unassembled WGS sequence"/>
</dbReference>
<feature type="domain" description="FIST" evidence="1">
    <location>
        <begin position="34"/>
        <end position="231"/>
    </location>
</feature>
<dbReference type="InterPro" id="IPR013702">
    <property type="entry name" value="FIST_domain_N"/>
</dbReference>
<dbReference type="InterPro" id="IPR019494">
    <property type="entry name" value="FIST_C"/>
</dbReference>
<evidence type="ECO:0000259" key="1">
    <source>
        <dbReference type="SMART" id="SM00897"/>
    </source>
</evidence>
<keyword evidence="4" id="KW-1185">Reference proteome</keyword>
<gene>
    <name evidence="3" type="ORF">FL583_13125</name>
</gene>
<dbReference type="PANTHER" id="PTHR40252">
    <property type="entry name" value="BLR0328 PROTEIN"/>
    <property type="match status" value="1"/>
</dbReference>
<dbReference type="SMART" id="SM00897">
    <property type="entry name" value="FIST"/>
    <property type="match status" value="1"/>
</dbReference>
<dbReference type="RefSeq" id="WP_142704894.1">
    <property type="nucleotide sequence ID" value="NZ_VIRS01000008.1"/>
</dbReference>
<protein>
    <recommendedName>
        <fullName evidence="5">Histidine kinase</fullName>
    </recommendedName>
</protein>
<dbReference type="PANTHER" id="PTHR40252:SF2">
    <property type="entry name" value="BLR0328 PROTEIN"/>
    <property type="match status" value="1"/>
</dbReference>
<dbReference type="SMART" id="SM01204">
    <property type="entry name" value="FIST_C"/>
    <property type="match status" value="1"/>
</dbReference>
<sequence>MDEGARWFGVGSSDAADGASAGREAAAAALQGREPALVIVLCQVRDDLPAMLDGVRSQLSGHAIVVGTSSSGQYTAGTLDTGSTVVAAYGGPGIEARYRVADVSPGRGRDAAAEVAACTSELTLPHQALLLFFDGLADDQQEIVRGAYAAAGAATPLVGGASGDGLQYVRTYQFAGDADHVDVLSGAIVGVGLACESPLGIGVAHGWRQSGTPMSVTRSVNGKVFELDEQPALDVYVERVGLSPAMATDESVFRDIAYRYPLGLNRRSGEDIRVIHGSEPDDGSLICLADVPQGGLVWLMETDEDSLVAAAGTSCHQAIAMLEGAPPLGMLAFDCAVRKAMLGPAGVERETGALAAAAGSIPYAGWYTNGEVARIRGSQGLHHLTMVTLALS</sequence>
<proteinExistence type="predicted"/>
<evidence type="ECO:0000313" key="3">
    <source>
        <dbReference type="EMBL" id="TQS44410.1"/>
    </source>
</evidence>
<dbReference type="OrthoDB" id="5151042at2"/>
<dbReference type="Pfam" id="PF10442">
    <property type="entry name" value="FIST_C"/>
    <property type="match status" value="1"/>
</dbReference>
<feature type="domain" description="FIST C-domain" evidence="2">
    <location>
        <begin position="232"/>
        <end position="375"/>
    </location>
</feature>
<comment type="caution">
    <text evidence="3">The sequence shown here is derived from an EMBL/GenBank/DDBJ whole genome shotgun (WGS) entry which is preliminary data.</text>
</comment>
<dbReference type="InParanoid" id="A0A545ASU5"/>
<evidence type="ECO:0000313" key="4">
    <source>
        <dbReference type="Proteomes" id="UP000317982"/>
    </source>
</evidence>
<dbReference type="EMBL" id="VIRS01000008">
    <property type="protein sequence ID" value="TQS44410.1"/>
    <property type="molecule type" value="Genomic_DNA"/>
</dbReference>
<evidence type="ECO:0000259" key="2">
    <source>
        <dbReference type="SMART" id="SM01204"/>
    </source>
</evidence>
<name>A0A545ASU5_9ACTN</name>